<dbReference type="PROSITE" id="PS52019">
    <property type="entry name" value="PKS_MFAS_DH"/>
    <property type="match status" value="1"/>
</dbReference>
<dbReference type="Gene3D" id="1.10.1200.10">
    <property type="entry name" value="ACP-like"/>
    <property type="match status" value="1"/>
</dbReference>
<dbReference type="EMBL" id="CP022540">
    <property type="protein sequence ID" value="ASP22072.1"/>
    <property type="molecule type" value="Genomic_DNA"/>
</dbReference>
<accession>A0A222E7C6</accession>
<dbReference type="OrthoDB" id="9778690at2"/>
<dbReference type="SUPFAM" id="SSF55048">
    <property type="entry name" value="Probable ACP-binding domain of malonyl-CoA ACP transacylase"/>
    <property type="match status" value="1"/>
</dbReference>
<dbReference type="Pfam" id="PF02801">
    <property type="entry name" value="Ketoacyl-synt_C"/>
    <property type="match status" value="1"/>
</dbReference>
<dbReference type="SMART" id="SM00829">
    <property type="entry name" value="PKS_ER"/>
    <property type="match status" value="1"/>
</dbReference>
<dbReference type="GO" id="GO:0004312">
    <property type="term" value="F:fatty acid synthase activity"/>
    <property type="evidence" value="ECO:0007669"/>
    <property type="project" value="TreeGrafter"/>
</dbReference>
<feature type="region of interest" description="N-terminal hotdog fold" evidence="6">
    <location>
        <begin position="923"/>
        <end position="1047"/>
    </location>
</feature>
<dbReference type="InterPro" id="IPR049551">
    <property type="entry name" value="PKS_DH_C"/>
</dbReference>
<dbReference type="PANTHER" id="PTHR43775:SF37">
    <property type="entry name" value="SI:DKEY-61P9.11"/>
    <property type="match status" value="1"/>
</dbReference>
<dbReference type="Proteomes" id="UP000203589">
    <property type="component" value="Chromosome"/>
</dbReference>
<dbReference type="InterPro" id="IPR032821">
    <property type="entry name" value="PKS_assoc"/>
</dbReference>
<dbReference type="Gene3D" id="3.90.180.10">
    <property type="entry name" value="Medium-chain alcohol dehydrogenases, catalytic domain"/>
    <property type="match status" value="1"/>
</dbReference>
<dbReference type="InterPro" id="IPR013154">
    <property type="entry name" value="ADH-like_N"/>
</dbReference>
<dbReference type="SUPFAM" id="SSF51735">
    <property type="entry name" value="NAD(P)-binding Rossmann-fold domains"/>
    <property type="match status" value="3"/>
</dbReference>
<dbReference type="InterPro" id="IPR020806">
    <property type="entry name" value="PKS_PP-bd"/>
</dbReference>
<dbReference type="GO" id="GO:0004315">
    <property type="term" value="F:3-oxoacyl-[acyl-carrier-protein] synthase activity"/>
    <property type="evidence" value="ECO:0007669"/>
    <property type="project" value="UniProtKB-EC"/>
</dbReference>
<dbReference type="PROSITE" id="PS00606">
    <property type="entry name" value="KS3_1"/>
    <property type="match status" value="1"/>
</dbReference>
<dbReference type="InterPro" id="IPR016039">
    <property type="entry name" value="Thiolase-like"/>
</dbReference>
<evidence type="ECO:0000256" key="2">
    <source>
        <dbReference type="ARBA" id="ARBA00022553"/>
    </source>
</evidence>
<dbReference type="InterPro" id="IPR009081">
    <property type="entry name" value="PP-bd_ACP"/>
</dbReference>
<dbReference type="Gene3D" id="3.40.366.10">
    <property type="entry name" value="Malonyl-Coenzyme A Acyl Carrier Protein, domain 2"/>
    <property type="match status" value="1"/>
</dbReference>
<organism evidence="11 12">
    <name type="scientific">Antarctobacter heliothermus</name>
    <dbReference type="NCBI Taxonomy" id="74033"/>
    <lineage>
        <taxon>Bacteria</taxon>
        <taxon>Pseudomonadati</taxon>
        <taxon>Pseudomonadota</taxon>
        <taxon>Alphaproteobacteria</taxon>
        <taxon>Rhodobacterales</taxon>
        <taxon>Roseobacteraceae</taxon>
        <taxon>Antarctobacter</taxon>
    </lineage>
</organism>
<dbReference type="SUPFAM" id="SSF53901">
    <property type="entry name" value="Thiolase-like"/>
    <property type="match status" value="1"/>
</dbReference>
<dbReference type="InterPro" id="IPR016036">
    <property type="entry name" value="Malonyl_transacylase_ACP-bd"/>
</dbReference>
<dbReference type="Gene3D" id="3.30.70.3290">
    <property type="match status" value="1"/>
</dbReference>
<dbReference type="InterPro" id="IPR049552">
    <property type="entry name" value="PKS_DH_N"/>
</dbReference>
<dbReference type="InterPro" id="IPR006162">
    <property type="entry name" value="Ppantetheine_attach_site"/>
</dbReference>
<dbReference type="Pfam" id="PF00109">
    <property type="entry name" value="ketoacyl-synt"/>
    <property type="match status" value="1"/>
</dbReference>
<dbReference type="PROSITE" id="PS52004">
    <property type="entry name" value="KS3_2"/>
    <property type="match status" value="1"/>
</dbReference>
<dbReference type="FunFam" id="3.40.47.10:FF:000019">
    <property type="entry name" value="Polyketide synthase type I"/>
    <property type="match status" value="1"/>
</dbReference>
<evidence type="ECO:0000256" key="4">
    <source>
        <dbReference type="ARBA" id="ARBA00023268"/>
    </source>
</evidence>
<feature type="coiled-coil region" evidence="7">
    <location>
        <begin position="1"/>
        <end position="28"/>
    </location>
</feature>
<dbReference type="SUPFAM" id="SSF50129">
    <property type="entry name" value="GroES-like"/>
    <property type="match status" value="1"/>
</dbReference>
<dbReference type="SMART" id="SM00822">
    <property type="entry name" value="PKS_KR"/>
    <property type="match status" value="1"/>
</dbReference>
<dbReference type="InterPro" id="IPR016035">
    <property type="entry name" value="Acyl_Trfase/lysoPLipase"/>
</dbReference>
<dbReference type="KEGG" id="aht:ANTHELSMS3_03442"/>
<dbReference type="SMART" id="SM00827">
    <property type="entry name" value="PKS_AT"/>
    <property type="match status" value="1"/>
</dbReference>
<dbReference type="InterPro" id="IPR020843">
    <property type="entry name" value="ER"/>
</dbReference>
<dbReference type="RefSeq" id="WP_094035905.1">
    <property type="nucleotide sequence ID" value="NZ_CP022540.1"/>
</dbReference>
<feature type="domain" description="Ketosynthase family 3 (KS3)" evidence="9">
    <location>
        <begin position="30"/>
        <end position="456"/>
    </location>
</feature>
<dbReference type="InterPro" id="IPR018201">
    <property type="entry name" value="Ketoacyl_synth_AS"/>
</dbReference>
<feature type="domain" description="Carrier" evidence="8">
    <location>
        <begin position="2009"/>
        <end position="2083"/>
    </location>
</feature>
<dbReference type="Pfam" id="PF13602">
    <property type="entry name" value="ADH_zinc_N_2"/>
    <property type="match status" value="1"/>
</dbReference>
<dbReference type="SUPFAM" id="SSF47336">
    <property type="entry name" value="ACP-like"/>
    <property type="match status" value="1"/>
</dbReference>
<dbReference type="InterPro" id="IPR014031">
    <property type="entry name" value="Ketoacyl_synth_C"/>
</dbReference>
<keyword evidence="3 11" id="KW-0808">Transferase</keyword>
<evidence type="ECO:0000313" key="12">
    <source>
        <dbReference type="Proteomes" id="UP000203589"/>
    </source>
</evidence>
<dbReference type="Pfam" id="PF21089">
    <property type="entry name" value="PKS_DH_N"/>
    <property type="match status" value="1"/>
</dbReference>
<sequence>MNEHREMLRNALDAIESLQLKLKRAESADTQPIAVVGCGLRYPGGVETLEDFRELLENRVNAVRRVPDDRWDADAYYSPDSNALGKILTRNGGFLDQIDQFDPATFGISPREAKSLDPQHRLLLETAHEAMESAAIAPDSLTGSHTGVFVGISTNEYARLMYAAGVRDSDVYSATGGALNAAAGRISFTYGFNGPCVAVDTACSSSLNAIHLACQSLRRGESDLALAGGVAVIAMPDAMILFSRWGMLSPDGACKTFDASANGFARGEGCGVIALKRLSDAQADGNPILGVIVGTATNSDGRSSGMTVPNGPAQERMLKSALDNAGLKPLEIDYIEAHGTGTPIGDPIEVGALGSVLCAGRDPAKPLRIGSLKTNIGHAEAAAGIGGLLKVITCMKSETIYPQLHFNDPNPGIDWDRLPLRVVNEAEPWPRRETPRRAGVSAFGFSGTNVHIILQDAPEPTEAPADAPNAPFPVVLSAGTEAALRDLAARHADFLSGPDAPSGVDLARTLAEGRSHLARRTALVARDAEEMQAGLRAIADGTALPGTATGIAPPGAAPRVAFLCTGQGSQYVGMAQGLYEAEPVFRASIDRSAAILVDVLAQPLTKVLFPSDPDASPISETAYTQPALFAVEYAMAELWQSWGVTPSVVLGHSIGEYVAACLAGVMGHEQALRLVAERGRLMQQLPQGGAMAAVFAPEAQVAMAIAGREATLAIAGINAPEETVISGSAEAIDAALAQFEADGISANRLTVSHAFHSPLLDPMLEPFESFATWFDYNTPHIPLISNLTGTVFASDQAPDATYWRDHARGAVRFADCVAAIEAAGADILIEIGPHPALLGLAARARPDAKWRSVPTLRRGQDAEATTMRALTEAYAAGVQIDWPEVFKDRGGRLVQAPTYPFQRERYWFDAPAQSPTPQADVIHPLLGAVQQTPPPNRAFLNTLEAGNPPYLADHTILDHVIFPATGYVEMALAAAKECKGEEPVVIEGLNIDAPLSLPQGEIRSVHTDMTRGKDGAFELSIREIPADPKGEWRTLARLSLKWDQRNPDGMPGGAEAARLCDRPVDIGEHYAELTELGVQYGPAFLGLAAISKGDGIAVATVDLSQALPDVADYRLHPALLDSAFHAVSAIVADREEKQLYLPVSIDAIHWWRSAPARVRVVAKLRNEDASEILADLLIETEDGQRVAQVDGLHARVASASALEQMLAIEKIALQDMTLSWEDVPRGTAELAGGLLVLGAGGEVSAGIAKALAARLATAADLPELLASEAPDWVVDCVAADAPSDGREVYDVLLRTVQTMESLAPSAGLCVVTRGARRVRSEEAPDPAAGVTVGLCHVIDMERQTAPLVQLDLDPFAPVDPQAILDALAQSATDPELALRAGGFVAPRLRPLPLPQLRPESLRKVLRFTERGDLDRLHIAEEPRTAPGKGEVEIAIRATGLNFRDVLNALGMYPGDPGRMGSECAGVIARVGEGVDALKPGDPVVALAGDSFASHVTVGQRFVLPKPDQLGFADAVTVPNTYLTAALCYATAGGIRPGQRVLVHAAAGGVGLAALRLAVRAGAEVIATAGSEAKRAFVLREGAKHAFDSRSASFGDAVMEVTGGEGVDMVINALSGEMIEAGMRVTKPGGAFLEIGKNNIWTPQEASERAPQVNYSIVDLGEQILDDPDEVRRSFQSILSDIEAGLLAPLPVQAFPLEDAREAFRFMANARHTGKIALLPEPDGGAKMTVRSDGSYLVTGGLAGIGLAAAERLATRGAGEIILVGRSGDSHAAQEAAAELAEATGTTVRAVACDVADADAVSALVADLAASALPLRGIIHAAGVLDDAPLADQTVVRFDRVAGPKVAGAHNLLAATRRLPLDFVVLYSSSSAVLGSPGQANYAGANAWLDSIALRERAAGRPVTSVAWGAWGDVGMAARLSDTVRERWKRVGLGQLGTEEALDTLEMAVGREVPFAMIARLDLATIATKGSSRIRALLDQHPAEAEADSDDDLEQTARHILDADPAERPALLMDFVTSQVARVLGYSATALDTERPYSDLGFDSLMAVQLRNAIRAALGLELSLRELLGGATAATTATQLNTLLDAMADGDPSEEIWEETVI</sequence>
<dbReference type="SMART" id="SM00823">
    <property type="entry name" value="PKS_PP"/>
    <property type="match status" value="1"/>
</dbReference>
<dbReference type="InterPro" id="IPR014043">
    <property type="entry name" value="Acyl_transferase_dom"/>
</dbReference>
<dbReference type="InterPro" id="IPR042104">
    <property type="entry name" value="PKS_dehydratase_sf"/>
</dbReference>
<dbReference type="InterPro" id="IPR020807">
    <property type="entry name" value="PKS_DH"/>
</dbReference>
<dbReference type="GO" id="GO:0006633">
    <property type="term" value="P:fatty acid biosynthetic process"/>
    <property type="evidence" value="ECO:0007669"/>
    <property type="project" value="InterPro"/>
</dbReference>
<dbReference type="Pfam" id="PF00550">
    <property type="entry name" value="PP-binding"/>
    <property type="match status" value="1"/>
</dbReference>
<dbReference type="PROSITE" id="PS50075">
    <property type="entry name" value="CARRIER"/>
    <property type="match status" value="1"/>
</dbReference>
<dbReference type="PROSITE" id="PS00012">
    <property type="entry name" value="PHOSPHOPANTETHEINE"/>
    <property type="match status" value="1"/>
</dbReference>
<dbReference type="InterPro" id="IPR036736">
    <property type="entry name" value="ACP-like_sf"/>
</dbReference>
<evidence type="ECO:0000256" key="7">
    <source>
        <dbReference type="SAM" id="Coils"/>
    </source>
</evidence>
<dbReference type="EC" id="2.3.1.41" evidence="11"/>
<dbReference type="InterPro" id="IPR020841">
    <property type="entry name" value="PKS_Beta-ketoAc_synthase_dom"/>
</dbReference>
<keyword evidence="2" id="KW-0597">Phosphoprotein</keyword>
<dbReference type="InterPro" id="IPR013968">
    <property type="entry name" value="PKS_KR"/>
</dbReference>
<keyword evidence="7" id="KW-0175">Coiled coil</keyword>
<keyword evidence="12" id="KW-1185">Reference proteome</keyword>
<dbReference type="SUPFAM" id="SSF52151">
    <property type="entry name" value="FabD/lysophospholipase-like"/>
    <property type="match status" value="1"/>
</dbReference>
<name>A0A222E7C6_9RHOB</name>
<dbReference type="InterPro" id="IPR036291">
    <property type="entry name" value="NAD(P)-bd_dom_sf"/>
</dbReference>
<protein>
    <submittedName>
        <fullName evidence="11">Phenolphthiocerol synthesis polyketide synthase type I Pks15/1</fullName>
        <ecNumber evidence="11">2.3.1.41</ecNumber>
    </submittedName>
</protein>
<dbReference type="InterPro" id="IPR057326">
    <property type="entry name" value="KR_dom"/>
</dbReference>
<dbReference type="InterPro" id="IPR050091">
    <property type="entry name" value="PKS_NRPS_Biosynth_Enz"/>
</dbReference>
<dbReference type="Pfam" id="PF08659">
    <property type="entry name" value="KR"/>
    <property type="match status" value="1"/>
</dbReference>
<evidence type="ECO:0000256" key="5">
    <source>
        <dbReference type="ARBA" id="ARBA00054155"/>
    </source>
</evidence>
<dbReference type="Pfam" id="PF14765">
    <property type="entry name" value="PS-DH"/>
    <property type="match status" value="1"/>
</dbReference>
<gene>
    <name evidence="11" type="ORF">ANTHELSMS3_03442</name>
</gene>
<evidence type="ECO:0000256" key="6">
    <source>
        <dbReference type="PROSITE-ProRule" id="PRU01363"/>
    </source>
</evidence>
<dbReference type="CDD" id="cd00833">
    <property type="entry name" value="PKS"/>
    <property type="match status" value="1"/>
</dbReference>
<keyword evidence="1" id="KW-0596">Phosphopantetheine</keyword>
<dbReference type="InterPro" id="IPR014030">
    <property type="entry name" value="Ketoacyl_synth_N"/>
</dbReference>
<keyword evidence="11" id="KW-0012">Acyltransferase</keyword>
<dbReference type="Gene3D" id="3.40.47.10">
    <property type="match status" value="1"/>
</dbReference>
<dbReference type="Gene3D" id="3.10.129.110">
    <property type="entry name" value="Polyketide synthase dehydratase"/>
    <property type="match status" value="1"/>
</dbReference>
<dbReference type="GO" id="GO:0031177">
    <property type="term" value="F:phosphopantetheine binding"/>
    <property type="evidence" value="ECO:0007669"/>
    <property type="project" value="InterPro"/>
</dbReference>
<evidence type="ECO:0000256" key="1">
    <source>
        <dbReference type="ARBA" id="ARBA00022450"/>
    </source>
</evidence>
<reference evidence="11 12" key="1">
    <citation type="submission" date="2017-07" db="EMBL/GenBank/DDBJ databases">
        <title>Genome Sequence of Antarctobacter heliothermus Strain SMS3 Isolated from a culture of the Diatom Skeletonema marinoi.</title>
        <authorList>
            <person name="Topel M."/>
            <person name="Pinder M.I.M."/>
            <person name="Johansson O.N."/>
            <person name="Kourtchenko O."/>
            <person name="Godhe A."/>
            <person name="Clarke A.K."/>
        </authorList>
    </citation>
    <scope>NUCLEOTIDE SEQUENCE [LARGE SCALE GENOMIC DNA]</scope>
    <source>
        <strain evidence="11 12">SMS3</strain>
    </source>
</reference>
<dbReference type="InterPro" id="IPR049900">
    <property type="entry name" value="PKS_mFAS_DH"/>
</dbReference>
<evidence type="ECO:0000259" key="8">
    <source>
        <dbReference type="PROSITE" id="PS50075"/>
    </source>
</evidence>
<dbReference type="Pfam" id="PF16197">
    <property type="entry name" value="KAsynt_C_assoc"/>
    <property type="match status" value="1"/>
</dbReference>
<evidence type="ECO:0000256" key="3">
    <source>
        <dbReference type="ARBA" id="ARBA00022679"/>
    </source>
</evidence>
<feature type="region of interest" description="C-terminal hotdog fold" evidence="6">
    <location>
        <begin position="1061"/>
        <end position="1203"/>
    </location>
</feature>
<evidence type="ECO:0000313" key="11">
    <source>
        <dbReference type="EMBL" id="ASP22072.1"/>
    </source>
</evidence>
<dbReference type="SMART" id="SM00825">
    <property type="entry name" value="PKS_KS"/>
    <property type="match status" value="1"/>
</dbReference>
<dbReference type="InterPro" id="IPR011032">
    <property type="entry name" value="GroES-like_sf"/>
</dbReference>
<dbReference type="InterPro" id="IPR001227">
    <property type="entry name" value="Ac_transferase_dom_sf"/>
</dbReference>
<dbReference type="GO" id="GO:0016491">
    <property type="term" value="F:oxidoreductase activity"/>
    <property type="evidence" value="ECO:0007669"/>
    <property type="project" value="InterPro"/>
</dbReference>
<comment type="function">
    <text evidence="5">Involved in production of the polyketide antibiotic thailandamide.</text>
</comment>
<feature type="active site" description="Proton donor; for dehydratase activity" evidence="6">
    <location>
        <position position="1121"/>
    </location>
</feature>
<dbReference type="CDD" id="cd05195">
    <property type="entry name" value="enoyl_red"/>
    <property type="match status" value="1"/>
</dbReference>
<dbReference type="SMART" id="SM00826">
    <property type="entry name" value="PKS_DH"/>
    <property type="match status" value="1"/>
</dbReference>
<evidence type="ECO:0000259" key="9">
    <source>
        <dbReference type="PROSITE" id="PS52004"/>
    </source>
</evidence>
<evidence type="ECO:0000259" key="10">
    <source>
        <dbReference type="PROSITE" id="PS52019"/>
    </source>
</evidence>
<proteinExistence type="predicted"/>
<dbReference type="Pfam" id="PF00698">
    <property type="entry name" value="Acyl_transf_1"/>
    <property type="match status" value="1"/>
</dbReference>
<dbReference type="Pfam" id="PF08240">
    <property type="entry name" value="ADH_N"/>
    <property type="match status" value="1"/>
</dbReference>
<dbReference type="PANTHER" id="PTHR43775">
    <property type="entry name" value="FATTY ACID SYNTHASE"/>
    <property type="match status" value="1"/>
</dbReference>
<feature type="domain" description="PKS/mFAS DH" evidence="10">
    <location>
        <begin position="923"/>
        <end position="1203"/>
    </location>
</feature>
<dbReference type="Gene3D" id="3.40.50.720">
    <property type="entry name" value="NAD(P)-binding Rossmann-like Domain"/>
    <property type="match status" value="3"/>
</dbReference>
<dbReference type="FunFam" id="3.40.366.10:FF:000002">
    <property type="entry name" value="Probable polyketide synthase 2"/>
    <property type="match status" value="1"/>
</dbReference>
<feature type="active site" description="Proton acceptor; for dehydratase activity" evidence="6">
    <location>
        <position position="954"/>
    </location>
</feature>
<keyword evidence="4" id="KW-0511">Multifunctional enzyme</keyword>